<evidence type="ECO:0000256" key="12">
    <source>
        <dbReference type="SAM" id="Phobius"/>
    </source>
</evidence>
<dbReference type="GO" id="GO:0015771">
    <property type="term" value="P:trehalose transport"/>
    <property type="evidence" value="ECO:0007669"/>
    <property type="project" value="TreeGrafter"/>
</dbReference>
<keyword evidence="5" id="KW-0808">Transferase</keyword>
<evidence type="ECO:0000259" key="13">
    <source>
        <dbReference type="PROSITE" id="PS51098"/>
    </source>
</evidence>
<dbReference type="InterPro" id="IPR001996">
    <property type="entry name" value="PTS_IIB_1"/>
</dbReference>
<evidence type="ECO:0000256" key="8">
    <source>
        <dbReference type="ARBA" id="ARBA00022777"/>
    </source>
</evidence>
<protein>
    <submittedName>
        <fullName evidence="15">PTS system beta-glucoside-specific EIIBCA component</fullName>
    </submittedName>
</protein>
<feature type="transmembrane region" description="Helical" evidence="12">
    <location>
        <begin position="352"/>
        <end position="370"/>
    </location>
</feature>
<evidence type="ECO:0000256" key="1">
    <source>
        <dbReference type="ARBA" id="ARBA00004651"/>
    </source>
</evidence>
<evidence type="ECO:0000313" key="15">
    <source>
        <dbReference type="EMBL" id="VWM02754.1"/>
    </source>
</evidence>
<keyword evidence="4" id="KW-0762">Sugar transport</keyword>
<dbReference type="Pfam" id="PF00367">
    <property type="entry name" value="PTS_EIIB"/>
    <property type="match status" value="1"/>
</dbReference>
<feature type="transmembrane region" description="Helical" evidence="12">
    <location>
        <begin position="408"/>
        <end position="433"/>
    </location>
</feature>
<keyword evidence="10 12" id="KW-0472">Membrane</keyword>
<feature type="transmembrane region" description="Helical" evidence="12">
    <location>
        <begin position="157"/>
        <end position="176"/>
    </location>
</feature>
<evidence type="ECO:0000259" key="14">
    <source>
        <dbReference type="PROSITE" id="PS51103"/>
    </source>
</evidence>
<dbReference type="InterPro" id="IPR036878">
    <property type="entry name" value="Glu_permease_IIB"/>
</dbReference>
<dbReference type="GO" id="GO:0090589">
    <property type="term" value="F:protein-phosphocysteine-trehalose phosphotransferase system transporter activity"/>
    <property type="evidence" value="ECO:0007669"/>
    <property type="project" value="TreeGrafter"/>
</dbReference>
<dbReference type="Gene3D" id="3.30.1360.60">
    <property type="entry name" value="Glucose permease domain IIB"/>
    <property type="match status" value="1"/>
</dbReference>
<feature type="transmembrane region" description="Helical" evidence="12">
    <location>
        <begin position="228"/>
        <end position="251"/>
    </location>
</feature>
<reference evidence="15 16" key="1">
    <citation type="submission" date="2019-10" db="EMBL/GenBank/DDBJ databases">
        <authorList>
            <person name="Wolf R A."/>
        </authorList>
    </citation>
    <scope>NUCLEOTIDE SEQUENCE [LARGE SCALE GENOMIC DNA]</scope>
    <source>
        <strain evidence="15">Collinsella_aerofaciens_DSM_13712</strain>
    </source>
</reference>
<keyword evidence="7 12" id="KW-0812">Transmembrane</keyword>
<feature type="domain" description="PTS EIIB type-1" evidence="13">
    <location>
        <begin position="15"/>
        <end position="97"/>
    </location>
</feature>
<evidence type="ECO:0000256" key="2">
    <source>
        <dbReference type="ARBA" id="ARBA00022448"/>
    </source>
</evidence>
<accession>A0A5K1JDL9</accession>
<feature type="active site" description="Phosphocysteine intermediate; for EIIB activity" evidence="11">
    <location>
        <position position="37"/>
    </location>
</feature>
<evidence type="ECO:0000256" key="10">
    <source>
        <dbReference type="ARBA" id="ARBA00023136"/>
    </source>
</evidence>
<dbReference type="PANTHER" id="PTHR30175:SF1">
    <property type="entry name" value="PTS SYSTEM ARBUTIN-, CELLOBIOSE-, AND SALICIN-SPECIFIC EIIBC COMPONENT-RELATED"/>
    <property type="match status" value="1"/>
</dbReference>
<dbReference type="GO" id="GO:0009401">
    <property type="term" value="P:phosphoenolpyruvate-dependent sugar phosphotransferase system"/>
    <property type="evidence" value="ECO:0007669"/>
    <property type="project" value="UniProtKB-KW"/>
</dbReference>
<organism evidence="15 16">
    <name type="scientific">Collinsella aerofaciens</name>
    <dbReference type="NCBI Taxonomy" id="74426"/>
    <lineage>
        <taxon>Bacteria</taxon>
        <taxon>Bacillati</taxon>
        <taxon>Actinomycetota</taxon>
        <taxon>Coriobacteriia</taxon>
        <taxon>Coriobacteriales</taxon>
        <taxon>Coriobacteriaceae</taxon>
        <taxon>Collinsella</taxon>
    </lineage>
</organism>
<evidence type="ECO:0000313" key="16">
    <source>
        <dbReference type="Proteomes" id="UP000368032"/>
    </source>
</evidence>
<evidence type="ECO:0000256" key="5">
    <source>
        <dbReference type="ARBA" id="ARBA00022679"/>
    </source>
</evidence>
<dbReference type="PROSITE" id="PS51103">
    <property type="entry name" value="PTS_EIIC_TYPE_1"/>
    <property type="match status" value="1"/>
</dbReference>
<keyword evidence="9 12" id="KW-1133">Transmembrane helix</keyword>
<dbReference type="CDD" id="cd00212">
    <property type="entry name" value="PTS_IIB_glc"/>
    <property type="match status" value="1"/>
</dbReference>
<dbReference type="GO" id="GO:0005886">
    <property type="term" value="C:plasma membrane"/>
    <property type="evidence" value="ECO:0007669"/>
    <property type="project" value="UniProtKB-SubCell"/>
</dbReference>
<dbReference type="InterPro" id="IPR013013">
    <property type="entry name" value="PTS_EIIC_1"/>
</dbReference>
<evidence type="ECO:0000256" key="7">
    <source>
        <dbReference type="ARBA" id="ARBA00022692"/>
    </source>
</evidence>
<evidence type="ECO:0000256" key="11">
    <source>
        <dbReference type="PROSITE-ProRule" id="PRU00421"/>
    </source>
</evidence>
<feature type="transmembrane region" description="Helical" evidence="12">
    <location>
        <begin position="453"/>
        <end position="475"/>
    </location>
</feature>
<dbReference type="SUPFAM" id="SSF55604">
    <property type="entry name" value="Glucose permease domain IIB"/>
    <property type="match status" value="1"/>
</dbReference>
<evidence type="ECO:0000256" key="3">
    <source>
        <dbReference type="ARBA" id="ARBA00022475"/>
    </source>
</evidence>
<evidence type="ECO:0000256" key="6">
    <source>
        <dbReference type="ARBA" id="ARBA00022683"/>
    </source>
</evidence>
<feature type="transmembrane region" description="Helical" evidence="12">
    <location>
        <begin position="263"/>
        <end position="285"/>
    </location>
</feature>
<keyword evidence="8" id="KW-0418">Kinase</keyword>
<dbReference type="AlphaFoldDB" id="A0A5K1JDL9"/>
<proteinExistence type="predicted"/>
<keyword evidence="6" id="KW-0598">Phosphotransferase system</keyword>
<evidence type="ECO:0000256" key="9">
    <source>
        <dbReference type="ARBA" id="ARBA00022989"/>
    </source>
</evidence>
<dbReference type="FunFam" id="3.30.1360.60:FF:000001">
    <property type="entry name" value="PTS system glucose-specific IIBC component PtsG"/>
    <property type="match status" value="1"/>
</dbReference>
<dbReference type="GO" id="GO:0008982">
    <property type="term" value="F:protein-N(PI)-phosphohistidine-sugar phosphotransferase activity"/>
    <property type="evidence" value="ECO:0007669"/>
    <property type="project" value="InterPro"/>
</dbReference>
<sequence length="491" mass="52087">MLYPAQKKENSMKYQKLCDEIITKVGGRDNVLDVSHCITRLRFHLKDESLAQTNELKATKGVVDVIQAGGQYQVVIGATVEAVYNDLVQIGGFDSKPALDIDEGDDVKKGDPFSRLLAIISEILQPVLGVLMAGGFIKSMLALCTVAGWLAKDSNTYVTLSAIGDSVFYYFPLIIGWTSAKKFGLKPVMGMALGGILVYPTLVALMGGDPLYTLGAGTVFESNVYGDIFGIPLIMQNYSSTILPAIFIVWIASKVHKALSNALPALVSSFFSNILTLLICGILGLLVVGPVMTVLSNIVAQIILMLINFQPAIAGFVIGTFWSLLVMFGLHWGIIPLWFLDVATYGYDLINPLVYAGGCAIAGAVLGMIIRTKDSEENAAVNIPALVSSIFGVNEPALYAILLPRKRLMWATFISAGVGGAIAGLMGAKLYAFGASGPLGFPSFINPAGIDTGFIGLVISGVVAFVLALVAAMVIGTRKDEGGKALNISVD</sequence>
<dbReference type="PANTHER" id="PTHR30175">
    <property type="entry name" value="PHOSPHOTRANSFERASE SYSTEM TRANSPORT PROTEIN"/>
    <property type="match status" value="1"/>
</dbReference>
<feature type="transmembrane region" description="Helical" evidence="12">
    <location>
        <begin position="291"/>
        <end position="309"/>
    </location>
</feature>
<dbReference type="GO" id="GO:0016301">
    <property type="term" value="F:kinase activity"/>
    <property type="evidence" value="ECO:0007669"/>
    <property type="project" value="UniProtKB-KW"/>
</dbReference>
<comment type="subcellular location">
    <subcellularLocation>
        <location evidence="1">Cell membrane</location>
        <topology evidence="1">Multi-pass membrane protein</topology>
    </subcellularLocation>
</comment>
<dbReference type="InterPro" id="IPR018113">
    <property type="entry name" value="PTrfase_EIIB_Cys"/>
</dbReference>
<feature type="transmembrane region" description="Helical" evidence="12">
    <location>
        <begin position="188"/>
        <end position="208"/>
    </location>
</feature>
<dbReference type="Proteomes" id="UP000368032">
    <property type="component" value="Unassembled WGS sequence"/>
</dbReference>
<dbReference type="InterPro" id="IPR003352">
    <property type="entry name" value="PTS_EIIC"/>
</dbReference>
<dbReference type="EMBL" id="CABWIF010000052">
    <property type="protein sequence ID" value="VWM02754.1"/>
    <property type="molecule type" value="Genomic_DNA"/>
</dbReference>
<feature type="transmembrane region" description="Helical" evidence="12">
    <location>
        <begin position="127"/>
        <end position="151"/>
    </location>
</feature>
<dbReference type="Pfam" id="PF02378">
    <property type="entry name" value="PTS_EIIC"/>
    <property type="match status" value="1"/>
</dbReference>
<feature type="transmembrane region" description="Helical" evidence="12">
    <location>
        <begin position="316"/>
        <end position="340"/>
    </location>
</feature>
<dbReference type="PROSITE" id="PS01035">
    <property type="entry name" value="PTS_EIIB_TYPE_1_CYS"/>
    <property type="match status" value="1"/>
</dbReference>
<dbReference type="PROSITE" id="PS51098">
    <property type="entry name" value="PTS_EIIB_TYPE_1"/>
    <property type="match status" value="1"/>
</dbReference>
<gene>
    <name evidence="15" type="primary">bglF_1</name>
    <name evidence="15" type="ORF">CKJAJONC_00679</name>
</gene>
<keyword evidence="2" id="KW-0813">Transport</keyword>
<feature type="domain" description="PTS EIIC type-1" evidence="14">
    <location>
        <begin position="118"/>
        <end position="488"/>
    </location>
</feature>
<name>A0A5K1JDL9_9ACTN</name>
<keyword evidence="3" id="KW-1003">Cell membrane</keyword>
<dbReference type="InterPro" id="IPR050558">
    <property type="entry name" value="PTS_Sugar-Specific_Components"/>
</dbReference>
<evidence type="ECO:0000256" key="4">
    <source>
        <dbReference type="ARBA" id="ARBA00022597"/>
    </source>
</evidence>